<evidence type="ECO:0000256" key="9">
    <source>
        <dbReference type="HAMAP-Rule" id="MF_00328"/>
    </source>
</evidence>
<dbReference type="OrthoDB" id="9808150at2"/>
<dbReference type="HAMAP" id="MF_00328">
    <property type="entry name" value="Guanylate_kinase"/>
    <property type="match status" value="1"/>
</dbReference>
<dbReference type="RefSeq" id="WP_090595783.1">
    <property type="nucleotide sequence ID" value="NZ_FNCS01000005.1"/>
</dbReference>
<evidence type="ECO:0000313" key="12">
    <source>
        <dbReference type="Proteomes" id="UP000199495"/>
    </source>
</evidence>
<dbReference type="PANTHER" id="PTHR23117">
    <property type="entry name" value="GUANYLATE KINASE-RELATED"/>
    <property type="match status" value="1"/>
</dbReference>
<dbReference type="PANTHER" id="PTHR23117:SF13">
    <property type="entry name" value="GUANYLATE KINASE"/>
    <property type="match status" value="1"/>
</dbReference>
<dbReference type="SUPFAM" id="SSF52540">
    <property type="entry name" value="P-loop containing nucleoside triphosphate hydrolases"/>
    <property type="match status" value="1"/>
</dbReference>
<accession>A0A1G7VVG9</accession>
<dbReference type="Gene3D" id="3.40.50.300">
    <property type="entry name" value="P-loop containing nucleotide triphosphate hydrolases"/>
    <property type="match status" value="1"/>
</dbReference>
<comment type="similarity">
    <text evidence="1 9">Belongs to the guanylate kinase family.</text>
</comment>
<feature type="binding site" evidence="9">
    <location>
        <begin position="15"/>
        <end position="22"/>
    </location>
    <ligand>
        <name>ATP</name>
        <dbReference type="ChEBI" id="CHEBI:30616"/>
    </ligand>
</feature>
<dbReference type="AlphaFoldDB" id="A0A1G7VVG9"/>
<evidence type="ECO:0000256" key="8">
    <source>
        <dbReference type="ARBA" id="ARBA00030128"/>
    </source>
</evidence>
<dbReference type="FunFam" id="3.30.63.10:FF:000002">
    <property type="entry name" value="Guanylate kinase 1"/>
    <property type="match status" value="1"/>
</dbReference>
<dbReference type="PROSITE" id="PS00856">
    <property type="entry name" value="GUANYLATE_KINASE_1"/>
    <property type="match status" value="1"/>
</dbReference>
<organism evidence="11 12">
    <name type="scientific">Pelagibacterium luteolum</name>
    <dbReference type="NCBI Taxonomy" id="440168"/>
    <lineage>
        <taxon>Bacteria</taxon>
        <taxon>Pseudomonadati</taxon>
        <taxon>Pseudomonadota</taxon>
        <taxon>Alphaproteobacteria</taxon>
        <taxon>Hyphomicrobiales</taxon>
        <taxon>Devosiaceae</taxon>
        <taxon>Pelagibacterium</taxon>
    </lineage>
</organism>
<dbReference type="GO" id="GO:0005524">
    <property type="term" value="F:ATP binding"/>
    <property type="evidence" value="ECO:0007669"/>
    <property type="project" value="UniProtKB-UniRule"/>
</dbReference>
<dbReference type="STRING" id="440168.SAMN04487974_10527"/>
<keyword evidence="5 9" id="KW-0547">Nucleotide-binding</keyword>
<dbReference type="Proteomes" id="UP000199495">
    <property type="component" value="Unassembled WGS sequence"/>
</dbReference>
<dbReference type="SMART" id="SM00072">
    <property type="entry name" value="GuKc"/>
    <property type="match status" value="1"/>
</dbReference>
<comment type="catalytic activity">
    <reaction evidence="9">
        <text>GMP + ATP = GDP + ADP</text>
        <dbReference type="Rhea" id="RHEA:20780"/>
        <dbReference type="ChEBI" id="CHEBI:30616"/>
        <dbReference type="ChEBI" id="CHEBI:58115"/>
        <dbReference type="ChEBI" id="CHEBI:58189"/>
        <dbReference type="ChEBI" id="CHEBI:456216"/>
        <dbReference type="EC" id="2.7.4.8"/>
    </reaction>
</comment>
<dbReference type="InterPro" id="IPR008145">
    <property type="entry name" value="GK/Ca_channel_bsu"/>
</dbReference>
<dbReference type="InterPro" id="IPR020590">
    <property type="entry name" value="Guanylate_kinase_CS"/>
</dbReference>
<protein>
    <recommendedName>
        <fullName evidence="3 9">Guanylate kinase</fullName>
        <ecNumber evidence="2 9">2.7.4.8</ecNumber>
    </recommendedName>
    <alternativeName>
        <fullName evidence="8 9">GMP kinase</fullName>
    </alternativeName>
</protein>
<keyword evidence="4 9" id="KW-0808">Transferase</keyword>
<evidence type="ECO:0000256" key="1">
    <source>
        <dbReference type="ARBA" id="ARBA00005790"/>
    </source>
</evidence>
<reference evidence="11 12" key="1">
    <citation type="submission" date="2016-10" db="EMBL/GenBank/DDBJ databases">
        <authorList>
            <person name="de Groot N.N."/>
        </authorList>
    </citation>
    <scope>NUCLEOTIDE SEQUENCE [LARGE SCALE GENOMIC DNA]</scope>
    <source>
        <strain evidence="11 12">CGMCC 1.10267</strain>
    </source>
</reference>
<dbReference type="EC" id="2.7.4.8" evidence="2 9"/>
<dbReference type="GO" id="GO:0004385">
    <property type="term" value="F:GMP kinase activity"/>
    <property type="evidence" value="ECO:0007669"/>
    <property type="project" value="UniProtKB-UniRule"/>
</dbReference>
<evidence type="ECO:0000313" key="11">
    <source>
        <dbReference type="EMBL" id="SDG63772.1"/>
    </source>
</evidence>
<evidence type="ECO:0000256" key="6">
    <source>
        <dbReference type="ARBA" id="ARBA00022777"/>
    </source>
</evidence>
<comment type="function">
    <text evidence="9">Essential for recycling GMP and indirectly, cGMP.</text>
</comment>
<dbReference type="CDD" id="cd00071">
    <property type="entry name" value="GMPK"/>
    <property type="match status" value="1"/>
</dbReference>
<dbReference type="InterPro" id="IPR017665">
    <property type="entry name" value="Guanylate_kinase"/>
</dbReference>
<name>A0A1G7VVG9_9HYPH</name>
<evidence type="ECO:0000256" key="2">
    <source>
        <dbReference type="ARBA" id="ARBA00012961"/>
    </source>
</evidence>
<keyword evidence="7 9" id="KW-0067">ATP-binding</keyword>
<gene>
    <name evidence="9" type="primary">gmk</name>
    <name evidence="11" type="ORF">SAMN04487974_10527</name>
</gene>
<dbReference type="Gene3D" id="3.30.63.10">
    <property type="entry name" value="Guanylate Kinase phosphate binding domain"/>
    <property type="match status" value="1"/>
</dbReference>
<feature type="domain" description="Guanylate kinase-like" evidence="10">
    <location>
        <begin position="8"/>
        <end position="187"/>
    </location>
</feature>
<comment type="subcellular location">
    <subcellularLocation>
        <location evidence="9">Cytoplasm</location>
    </subcellularLocation>
</comment>
<dbReference type="PROSITE" id="PS50052">
    <property type="entry name" value="GUANYLATE_KINASE_2"/>
    <property type="match status" value="1"/>
</dbReference>
<keyword evidence="12" id="KW-1185">Reference proteome</keyword>
<keyword evidence="9" id="KW-0963">Cytoplasm</keyword>
<dbReference type="InterPro" id="IPR008144">
    <property type="entry name" value="Guanylate_kin-like_dom"/>
</dbReference>
<dbReference type="NCBIfam" id="TIGR03263">
    <property type="entry name" value="guanyl_kin"/>
    <property type="match status" value="1"/>
</dbReference>
<evidence type="ECO:0000256" key="4">
    <source>
        <dbReference type="ARBA" id="ARBA00022679"/>
    </source>
</evidence>
<evidence type="ECO:0000256" key="7">
    <source>
        <dbReference type="ARBA" id="ARBA00022840"/>
    </source>
</evidence>
<proteinExistence type="inferred from homology"/>
<dbReference type="EMBL" id="FNCS01000005">
    <property type="protein sequence ID" value="SDG63772.1"/>
    <property type="molecule type" value="Genomic_DNA"/>
</dbReference>
<dbReference type="InterPro" id="IPR027417">
    <property type="entry name" value="P-loop_NTPase"/>
</dbReference>
<evidence type="ECO:0000259" key="10">
    <source>
        <dbReference type="PROSITE" id="PS50052"/>
    </source>
</evidence>
<keyword evidence="6 9" id="KW-0418">Kinase</keyword>
<dbReference type="GO" id="GO:0005829">
    <property type="term" value="C:cytosol"/>
    <property type="evidence" value="ECO:0007669"/>
    <property type="project" value="TreeGrafter"/>
</dbReference>
<sequence>MVDFARRGVMLVIASPSGAGKSSISRQLFAQDPNIRLSVSITTRARRTDEIDGTHYHFIDVPKFEKMRDAGELLEWAEVHGNFYATPREKVEERLSAGKDILFDIDYQGTLQLYENCRNDMVTVFILPPSIGELRARLDRRAQDSVGTIEKRLRNARNEMEHYSEYDYVLVNEDLEQSVQMVRSILASARLQRPRQTKLDDFVQDLKSQIDALG</sequence>
<evidence type="ECO:0000256" key="3">
    <source>
        <dbReference type="ARBA" id="ARBA00016296"/>
    </source>
</evidence>
<dbReference type="Pfam" id="PF00625">
    <property type="entry name" value="Guanylate_kin"/>
    <property type="match status" value="1"/>
</dbReference>
<evidence type="ECO:0000256" key="5">
    <source>
        <dbReference type="ARBA" id="ARBA00022741"/>
    </source>
</evidence>